<evidence type="ECO:0000313" key="2">
    <source>
        <dbReference type="EMBL" id="TDH38328.1"/>
    </source>
</evidence>
<protein>
    <recommendedName>
        <fullName evidence="1">Amidohydrolase-related domain-containing protein</fullName>
    </recommendedName>
</protein>
<dbReference type="InterPro" id="IPR006680">
    <property type="entry name" value="Amidohydro-rel"/>
</dbReference>
<dbReference type="OrthoDB" id="9799024at2"/>
<evidence type="ECO:0000259" key="1">
    <source>
        <dbReference type="Pfam" id="PF04909"/>
    </source>
</evidence>
<evidence type="ECO:0000313" key="3">
    <source>
        <dbReference type="Proteomes" id="UP000295131"/>
    </source>
</evidence>
<dbReference type="GO" id="GO:0016787">
    <property type="term" value="F:hydrolase activity"/>
    <property type="evidence" value="ECO:0007669"/>
    <property type="project" value="InterPro"/>
</dbReference>
<name>A0A4R5PN79_9HYPH</name>
<reference evidence="2 3" key="1">
    <citation type="journal article" date="2013" name="Int. J. Syst. Evol. Microbiol.">
        <title>Hoeflea suaedae sp. nov., an endophytic bacterium isolated from the root of the halophyte Suaeda maritima.</title>
        <authorList>
            <person name="Chung E.J."/>
            <person name="Park J.A."/>
            <person name="Pramanik P."/>
            <person name="Bibi F."/>
            <person name="Jeon C.O."/>
            <person name="Chung Y.R."/>
        </authorList>
    </citation>
    <scope>NUCLEOTIDE SEQUENCE [LARGE SCALE GENOMIC DNA]</scope>
    <source>
        <strain evidence="2 3">YC6898</strain>
    </source>
</reference>
<dbReference type="RefSeq" id="WP_133283163.1">
    <property type="nucleotide sequence ID" value="NZ_SMSI01000001.1"/>
</dbReference>
<comment type="caution">
    <text evidence="2">The sequence shown here is derived from an EMBL/GenBank/DDBJ whole genome shotgun (WGS) entry which is preliminary data.</text>
</comment>
<dbReference type="Pfam" id="PF04909">
    <property type="entry name" value="Amidohydro_2"/>
    <property type="match status" value="1"/>
</dbReference>
<sequence>MSGLFDSLSHPTLSGRWFARDLDAGWQALVKRLRESGYSRACAVGLAGVEGYEHEAFIEACRPYAELVPIAGIDPRGDLVAELRRVKQLGFSGIKLHPRLSAFAMGDDCLIEAFRAARAVDLPVFLCTYCHGPVERAPLEDPLYGLARALRAVPDIRLVLLHGGDVELMRYMQLVRHSPNILIDLSFTMMKYTGSSLDLDLAYVMRGFNRRTCFGVDHPEYTHAEVRTRFDALSAGLSPEERANVGFNNLSRFLRLPEPAE</sequence>
<feature type="domain" description="Amidohydrolase-related" evidence="1">
    <location>
        <begin position="15"/>
        <end position="255"/>
    </location>
</feature>
<dbReference type="Gene3D" id="3.20.20.140">
    <property type="entry name" value="Metal-dependent hydrolases"/>
    <property type="match status" value="1"/>
</dbReference>
<dbReference type="SUPFAM" id="SSF51556">
    <property type="entry name" value="Metallo-dependent hydrolases"/>
    <property type="match status" value="1"/>
</dbReference>
<accession>A0A4R5PN79</accession>
<dbReference type="InterPro" id="IPR032466">
    <property type="entry name" value="Metal_Hydrolase"/>
</dbReference>
<dbReference type="AlphaFoldDB" id="A0A4R5PN79"/>
<gene>
    <name evidence="2" type="ORF">E2A64_04225</name>
</gene>
<dbReference type="Proteomes" id="UP000295131">
    <property type="component" value="Unassembled WGS sequence"/>
</dbReference>
<organism evidence="2 3">
    <name type="scientific">Pseudohoeflea suaedae</name>
    <dbReference type="NCBI Taxonomy" id="877384"/>
    <lineage>
        <taxon>Bacteria</taxon>
        <taxon>Pseudomonadati</taxon>
        <taxon>Pseudomonadota</taxon>
        <taxon>Alphaproteobacteria</taxon>
        <taxon>Hyphomicrobiales</taxon>
        <taxon>Rhizobiaceae</taxon>
        <taxon>Pseudohoeflea</taxon>
    </lineage>
</organism>
<proteinExistence type="predicted"/>
<keyword evidence="3" id="KW-1185">Reference proteome</keyword>
<dbReference type="EMBL" id="SMSI01000001">
    <property type="protein sequence ID" value="TDH38328.1"/>
    <property type="molecule type" value="Genomic_DNA"/>
</dbReference>